<organism evidence="1 2">
    <name type="scientific">Lactuca saligna</name>
    <name type="common">Willowleaf lettuce</name>
    <dbReference type="NCBI Taxonomy" id="75948"/>
    <lineage>
        <taxon>Eukaryota</taxon>
        <taxon>Viridiplantae</taxon>
        <taxon>Streptophyta</taxon>
        <taxon>Embryophyta</taxon>
        <taxon>Tracheophyta</taxon>
        <taxon>Spermatophyta</taxon>
        <taxon>Magnoliopsida</taxon>
        <taxon>eudicotyledons</taxon>
        <taxon>Gunneridae</taxon>
        <taxon>Pentapetalae</taxon>
        <taxon>asterids</taxon>
        <taxon>campanulids</taxon>
        <taxon>Asterales</taxon>
        <taxon>Asteraceae</taxon>
        <taxon>Cichorioideae</taxon>
        <taxon>Cichorieae</taxon>
        <taxon>Lactucinae</taxon>
        <taxon>Lactuca</taxon>
    </lineage>
</organism>
<dbReference type="InterPro" id="IPR050871">
    <property type="entry name" value="26S_Proteasome/COP9_Components"/>
</dbReference>
<dbReference type="AlphaFoldDB" id="A0AA35Y5Z8"/>
<dbReference type="Gene3D" id="1.25.40.570">
    <property type="match status" value="1"/>
</dbReference>
<sequence>MVLLATKVEFLVYEILLSKGKPYKNNREILAMINLIAAYQGNEILEFEKILKNQVLLNLIKPYPRIRSPFISKRDPNLFYTVSVTGGTLYMKENDLRDMRFLRIVASNGATMINEKETTMNGKRGESHARGRICLVGSLPVRWHAYNNPTESTSNNVLFFLCPKLKS</sequence>
<accession>A0AA35Y5Z8</accession>
<dbReference type="EMBL" id="OX465086">
    <property type="protein sequence ID" value="CAI9262022.1"/>
    <property type="molecule type" value="Genomic_DNA"/>
</dbReference>
<evidence type="ECO:0000313" key="1">
    <source>
        <dbReference type="EMBL" id="CAI9262022.1"/>
    </source>
</evidence>
<gene>
    <name evidence="1" type="ORF">LSALG_LOCUS2783</name>
</gene>
<dbReference type="PANTHER" id="PTHR10678">
    <property type="entry name" value="26S PROTEASOME NON-ATPASE REGULATORY SUBUNIT 11/COP9 SIGNALOSOME COMPLEX SUBUNIT 2"/>
    <property type="match status" value="1"/>
</dbReference>
<keyword evidence="2" id="KW-1185">Reference proteome</keyword>
<evidence type="ECO:0000313" key="2">
    <source>
        <dbReference type="Proteomes" id="UP001177003"/>
    </source>
</evidence>
<proteinExistence type="predicted"/>
<name>A0AA35Y5Z8_LACSI</name>
<reference evidence="1" key="1">
    <citation type="submission" date="2023-04" db="EMBL/GenBank/DDBJ databases">
        <authorList>
            <person name="Vijverberg K."/>
            <person name="Xiong W."/>
            <person name="Schranz E."/>
        </authorList>
    </citation>
    <scope>NUCLEOTIDE SEQUENCE</scope>
</reference>
<dbReference type="Proteomes" id="UP001177003">
    <property type="component" value="Chromosome 0"/>
</dbReference>
<protein>
    <submittedName>
        <fullName evidence="1">Uncharacterized protein</fullName>
    </submittedName>
</protein>